<organism evidence="2 3">
    <name type="scientific">Phytophthora sojae (strain P6497)</name>
    <name type="common">Soybean stem and root rot agent</name>
    <name type="synonym">Phytophthora megasperma f. sp. glycines</name>
    <dbReference type="NCBI Taxonomy" id="1094619"/>
    <lineage>
        <taxon>Eukaryota</taxon>
        <taxon>Sar</taxon>
        <taxon>Stramenopiles</taxon>
        <taxon>Oomycota</taxon>
        <taxon>Peronosporomycetes</taxon>
        <taxon>Peronosporales</taxon>
        <taxon>Peronosporaceae</taxon>
        <taxon>Phytophthora</taxon>
    </lineage>
</organism>
<keyword evidence="3" id="KW-1185">Reference proteome</keyword>
<evidence type="ECO:0000256" key="1">
    <source>
        <dbReference type="SAM" id="MobiDB-lite"/>
    </source>
</evidence>
<dbReference type="GeneID" id="20642264"/>
<reference evidence="2 3" key="1">
    <citation type="journal article" date="2006" name="Science">
        <title>Phytophthora genome sequences uncover evolutionary origins and mechanisms of pathogenesis.</title>
        <authorList>
            <person name="Tyler B.M."/>
            <person name="Tripathy S."/>
            <person name="Zhang X."/>
            <person name="Dehal P."/>
            <person name="Jiang R.H."/>
            <person name="Aerts A."/>
            <person name="Arredondo F.D."/>
            <person name="Baxter L."/>
            <person name="Bensasson D."/>
            <person name="Beynon J.L."/>
            <person name="Chapman J."/>
            <person name="Damasceno C.M."/>
            <person name="Dorrance A.E."/>
            <person name="Dou D."/>
            <person name="Dickerman A.W."/>
            <person name="Dubchak I.L."/>
            <person name="Garbelotto M."/>
            <person name="Gijzen M."/>
            <person name="Gordon S.G."/>
            <person name="Govers F."/>
            <person name="Grunwald N.J."/>
            <person name="Huang W."/>
            <person name="Ivors K.L."/>
            <person name="Jones R.W."/>
            <person name="Kamoun S."/>
            <person name="Krampis K."/>
            <person name="Lamour K.H."/>
            <person name="Lee M.K."/>
            <person name="McDonald W.H."/>
            <person name="Medina M."/>
            <person name="Meijer H.J."/>
            <person name="Nordberg E.K."/>
            <person name="Maclean D.J."/>
            <person name="Ospina-Giraldo M.D."/>
            <person name="Morris P.F."/>
            <person name="Phuntumart V."/>
            <person name="Putnam N.H."/>
            <person name="Rash S."/>
            <person name="Rose J.K."/>
            <person name="Sakihama Y."/>
            <person name="Salamov A.A."/>
            <person name="Savidor A."/>
            <person name="Scheuring C.F."/>
            <person name="Smith B.M."/>
            <person name="Sobral B.W."/>
            <person name="Terry A."/>
            <person name="Torto-Alalibo T.A."/>
            <person name="Win J."/>
            <person name="Xu Z."/>
            <person name="Zhang H."/>
            <person name="Grigoriev I.V."/>
            <person name="Rokhsar D.S."/>
            <person name="Boore J.L."/>
        </authorList>
    </citation>
    <scope>NUCLEOTIDE SEQUENCE [LARGE SCALE GENOMIC DNA]</scope>
    <source>
        <strain evidence="2 3">P6497</strain>
    </source>
</reference>
<proteinExistence type="predicted"/>
<accession>G4ZRV4</accession>
<protein>
    <submittedName>
        <fullName evidence="2">Uncharacterized protein</fullName>
    </submittedName>
</protein>
<dbReference type="Proteomes" id="UP000002640">
    <property type="component" value="Unassembled WGS sequence"/>
</dbReference>
<evidence type="ECO:0000313" key="2">
    <source>
        <dbReference type="EMBL" id="EGZ13991.1"/>
    </source>
</evidence>
<name>G4ZRV4_PHYSP</name>
<sequence>MDSGVASHHIRTENDSRQLGLTGPSTVIAVDRLNYTLRTGATVNAMVLNALELMDRHNEVTVAFQGFVVHDVPDIKARTNPKAGLTNDVDLTFSDSDDEGKTESAPAEQAYIELVRLDNRSLRKRATITDPRHQDLQLLDDVDVPGREPLRCPQARASVVGNRAVCAQCYRAPILHRKDRGPSFSAVTSVARPRFWRPRAVSHAFPPILSRTRATIGRGRGGHDQLWQVERTPARYATE</sequence>
<dbReference type="KEGG" id="psoj:PHYSODRAFT_303318"/>
<dbReference type="AlphaFoldDB" id="G4ZRV4"/>
<dbReference type="EMBL" id="JH159156">
    <property type="protein sequence ID" value="EGZ13991.1"/>
    <property type="molecule type" value="Genomic_DNA"/>
</dbReference>
<dbReference type="RefSeq" id="XP_009531420.1">
    <property type="nucleotide sequence ID" value="XM_009533125.1"/>
</dbReference>
<evidence type="ECO:0000313" key="3">
    <source>
        <dbReference type="Proteomes" id="UP000002640"/>
    </source>
</evidence>
<gene>
    <name evidence="2" type="ORF">PHYSODRAFT_303318</name>
</gene>
<dbReference type="InParanoid" id="G4ZRV4"/>
<feature type="region of interest" description="Disordered" evidence="1">
    <location>
        <begin position="215"/>
        <end position="239"/>
    </location>
</feature>